<comment type="cofactor">
    <cofactor evidence="2 16">
        <name>Mg(2+)</name>
        <dbReference type="ChEBI" id="CHEBI:18420"/>
    </cofactor>
</comment>
<keyword evidence="12 16" id="KW-0511">Multifunctional enzyme</keyword>
<feature type="region of interest" description="Important for the catalytic mechanism of both phosphorylation and dephosphorylation" evidence="16">
    <location>
        <begin position="208"/>
        <end position="217"/>
    </location>
</feature>
<feature type="domain" description="HPr kinase/phosphorylase C-terminal" evidence="18">
    <location>
        <begin position="137"/>
        <end position="305"/>
    </location>
</feature>
<keyword evidence="11 16" id="KW-0460">Magnesium</keyword>
<keyword evidence="20" id="KW-1185">Reference proteome</keyword>
<keyword evidence="7 16" id="KW-0479">Metal-binding</keyword>
<feature type="active site" evidence="16">
    <location>
        <position position="166"/>
    </location>
</feature>
<keyword evidence="13 16" id="KW-0119">Carbohydrate metabolism</keyword>
<dbReference type="Pfam" id="PF07475">
    <property type="entry name" value="Hpr_kinase_C"/>
    <property type="match status" value="1"/>
</dbReference>
<evidence type="ECO:0000256" key="9">
    <source>
        <dbReference type="ARBA" id="ARBA00022777"/>
    </source>
</evidence>
<comment type="similarity">
    <text evidence="3 16">Belongs to the HPrK/P family.</text>
</comment>
<dbReference type="InterPro" id="IPR027417">
    <property type="entry name" value="P-loop_NTPase"/>
</dbReference>
<keyword evidence="5 16" id="KW-0723">Serine/threonine-protein kinase</keyword>
<comment type="catalytic activity">
    <reaction evidence="15 16">
        <text>[HPr protein]-O-phospho-L-serine + phosphate + H(+) = [HPr protein]-L-serine + diphosphate</text>
        <dbReference type="Rhea" id="RHEA:46604"/>
        <dbReference type="Rhea" id="RHEA-COMP:11602"/>
        <dbReference type="Rhea" id="RHEA-COMP:11603"/>
        <dbReference type="ChEBI" id="CHEBI:15378"/>
        <dbReference type="ChEBI" id="CHEBI:29999"/>
        <dbReference type="ChEBI" id="CHEBI:33019"/>
        <dbReference type="ChEBI" id="CHEBI:43474"/>
        <dbReference type="ChEBI" id="CHEBI:83421"/>
    </reaction>
</comment>
<dbReference type="NCBIfam" id="TIGR00679">
    <property type="entry name" value="hpr-ser"/>
    <property type="match status" value="1"/>
</dbReference>
<dbReference type="SUPFAM" id="SSF53795">
    <property type="entry name" value="PEP carboxykinase-like"/>
    <property type="match status" value="1"/>
</dbReference>
<evidence type="ECO:0000256" key="7">
    <source>
        <dbReference type="ARBA" id="ARBA00022723"/>
    </source>
</evidence>
<dbReference type="PATRIC" id="fig|585524.9.peg.739"/>
<feature type="binding site" evidence="16">
    <location>
        <position position="167"/>
    </location>
    <ligand>
        <name>Mg(2+)</name>
        <dbReference type="ChEBI" id="CHEBI:18420"/>
    </ligand>
</feature>
<dbReference type="EC" id="2.7.11.-" evidence="16"/>
<evidence type="ECO:0000256" key="16">
    <source>
        <dbReference type="HAMAP-Rule" id="MF_01249"/>
    </source>
</evidence>
<dbReference type="SUPFAM" id="SSF75138">
    <property type="entry name" value="HprK N-terminal domain-like"/>
    <property type="match status" value="1"/>
</dbReference>
<dbReference type="GO" id="GO:0004712">
    <property type="term" value="F:protein serine/threonine/tyrosine kinase activity"/>
    <property type="evidence" value="ECO:0007669"/>
    <property type="project" value="UniProtKB-UniRule"/>
</dbReference>
<dbReference type="InterPro" id="IPR011104">
    <property type="entry name" value="Hpr_kin/Pase_C"/>
</dbReference>
<dbReference type="HAMAP" id="MF_01249">
    <property type="entry name" value="HPr_kinase"/>
    <property type="match status" value="1"/>
</dbReference>
<organism evidence="19 20">
    <name type="scientific">Lactobacillus amylolyticus DSM 11664</name>
    <dbReference type="NCBI Taxonomy" id="585524"/>
    <lineage>
        <taxon>Bacteria</taxon>
        <taxon>Bacillati</taxon>
        <taxon>Bacillota</taxon>
        <taxon>Bacilli</taxon>
        <taxon>Lactobacillales</taxon>
        <taxon>Lactobacillaceae</taxon>
        <taxon>Lactobacillus</taxon>
    </lineage>
</organism>
<evidence type="ECO:0000259" key="18">
    <source>
        <dbReference type="Pfam" id="PF07475"/>
    </source>
</evidence>
<accession>D4YVB7</accession>
<evidence type="ECO:0000256" key="11">
    <source>
        <dbReference type="ARBA" id="ARBA00022842"/>
    </source>
</evidence>
<comment type="caution">
    <text evidence="19">The sequence shown here is derived from an EMBL/GenBank/DDBJ whole genome shotgun (WGS) entry which is preliminary data.</text>
</comment>
<dbReference type="Proteomes" id="UP000004069">
    <property type="component" value="Unassembled WGS sequence"/>
</dbReference>
<comment type="subunit">
    <text evidence="16">Homohexamer.</text>
</comment>
<dbReference type="GO" id="GO:0004674">
    <property type="term" value="F:protein serine/threonine kinase activity"/>
    <property type="evidence" value="ECO:0007669"/>
    <property type="project" value="UniProtKB-KW"/>
</dbReference>
<dbReference type="Pfam" id="PF02603">
    <property type="entry name" value="Hpr_kinase_N"/>
    <property type="match status" value="1"/>
</dbReference>
<feature type="active site" evidence="16">
    <location>
        <position position="250"/>
    </location>
</feature>
<evidence type="ECO:0000259" key="17">
    <source>
        <dbReference type="Pfam" id="PF02603"/>
    </source>
</evidence>
<keyword evidence="8 16" id="KW-0547">Nucleotide-binding</keyword>
<feature type="active site" description="Proton acceptor; for phosphorylation activity. Proton donor; for dephosphorylation activity" evidence="16">
    <location>
        <position position="184"/>
    </location>
</feature>
<feature type="binding site" evidence="16">
    <location>
        <position position="209"/>
    </location>
    <ligand>
        <name>Mg(2+)</name>
        <dbReference type="ChEBI" id="CHEBI:18420"/>
    </ligand>
</feature>
<evidence type="ECO:0000313" key="20">
    <source>
        <dbReference type="Proteomes" id="UP000004069"/>
    </source>
</evidence>
<proteinExistence type="inferred from homology"/>
<dbReference type="STRING" id="83683.B1745_04750"/>
<dbReference type="GO" id="GO:0000155">
    <property type="term" value="F:phosphorelay sensor kinase activity"/>
    <property type="evidence" value="ECO:0007669"/>
    <property type="project" value="InterPro"/>
</dbReference>
<dbReference type="PANTHER" id="PTHR30305">
    <property type="entry name" value="PROTEIN YJDM-RELATED"/>
    <property type="match status" value="1"/>
</dbReference>
<evidence type="ECO:0000256" key="15">
    <source>
        <dbReference type="ARBA" id="ARBA00047657"/>
    </source>
</evidence>
<keyword evidence="10 16" id="KW-0067">ATP-binding</keyword>
<feature type="binding site" evidence="16">
    <location>
        <begin position="160"/>
        <end position="167"/>
    </location>
    <ligand>
        <name>ATP</name>
        <dbReference type="ChEBI" id="CHEBI:30616"/>
    </ligand>
</feature>
<comment type="domain">
    <text evidence="16">The Walker A ATP-binding motif also binds Pi and PPi.</text>
</comment>
<evidence type="ECO:0000256" key="1">
    <source>
        <dbReference type="ARBA" id="ARBA00001120"/>
    </source>
</evidence>
<evidence type="ECO:0000256" key="14">
    <source>
        <dbReference type="ARBA" id="ARBA00033012"/>
    </source>
</evidence>
<dbReference type="eggNOG" id="COG1493">
    <property type="taxonomic scope" value="Bacteria"/>
</dbReference>
<dbReference type="GO" id="GO:0006109">
    <property type="term" value="P:regulation of carbohydrate metabolic process"/>
    <property type="evidence" value="ECO:0007669"/>
    <property type="project" value="UniProtKB-UniRule"/>
</dbReference>
<keyword evidence="9 16" id="KW-0418">Kinase</keyword>
<dbReference type="Gene3D" id="3.40.1390.20">
    <property type="entry name" value="HprK N-terminal domain-like"/>
    <property type="match status" value="1"/>
</dbReference>
<evidence type="ECO:0000256" key="2">
    <source>
        <dbReference type="ARBA" id="ARBA00001946"/>
    </source>
</evidence>
<dbReference type="Gene3D" id="3.40.50.300">
    <property type="entry name" value="P-loop containing nucleotide triphosphate hydrolases"/>
    <property type="match status" value="1"/>
</dbReference>
<dbReference type="FunFam" id="3.40.50.300:FF:000174">
    <property type="entry name" value="HPr kinase/phosphorylase"/>
    <property type="match status" value="1"/>
</dbReference>
<protein>
    <recommendedName>
        <fullName evidence="4 16">HPr kinase/phosphorylase</fullName>
        <shortName evidence="16">HPrK/P</shortName>
        <ecNumber evidence="16">2.7.11.-</ecNumber>
        <ecNumber evidence="16">2.7.4.-</ecNumber>
    </recommendedName>
    <alternativeName>
        <fullName evidence="14 16">HPr(Ser) kinase/phosphorylase</fullName>
    </alternativeName>
</protein>
<reference evidence="19 20" key="1">
    <citation type="submission" date="2010-04" db="EMBL/GenBank/DDBJ databases">
        <authorList>
            <person name="Muzny D."/>
            <person name="Qin X."/>
            <person name="Deng J."/>
            <person name="Jiang H."/>
            <person name="Liu Y."/>
            <person name="Qu J."/>
            <person name="Song X.-Z."/>
            <person name="Zhang L."/>
            <person name="Thornton R."/>
            <person name="Coyle M."/>
            <person name="Francisco L."/>
            <person name="Jackson L."/>
            <person name="Javaid M."/>
            <person name="Korchina V."/>
            <person name="Kovar C."/>
            <person name="Mata R."/>
            <person name="Mathew T."/>
            <person name="Ngo R."/>
            <person name="Nguyen L."/>
            <person name="Nguyen N."/>
            <person name="Okwuonu G."/>
            <person name="Ongeri F."/>
            <person name="Pham C."/>
            <person name="Simmons D."/>
            <person name="Wilczek-Boney K."/>
            <person name="Hale W."/>
            <person name="Jakkamsetti A."/>
            <person name="Pham P."/>
            <person name="Ruth R."/>
            <person name="San Lucas F."/>
            <person name="Warren J."/>
            <person name="Zhang J."/>
            <person name="Zhao Z."/>
            <person name="Zhou C."/>
            <person name="Zhu D."/>
            <person name="Lee S."/>
            <person name="Bess C."/>
            <person name="Blankenburg K."/>
            <person name="Forbes L."/>
            <person name="Fu Q."/>
            <person name="Gubbala S."/>
            <person name="Hirani K."/>
            <person name="Jayaseelan J.C."/>
            <person name="Lara F."/>
            <person name="Munidasa M."/>
            <person name="Palculict T."/>
            <person name="Patil S."/>
            <person name="Pu L.-L."/>
            <person name="Saada N."/>
            <person name="Tang L."/>
            <person name="Weissenberger G."/>
            <person name="Zhu Y."/>
            <person name="Hemphill L."/>
            <person name="Shang Y."/>
            <person name="Youmans B."/>
            <person name="Ayvaz T."/>
            <person name="Ross M."/>
            <person name="Santibanez J."/>
            <person name="Aqrawi P."/>
            <person name="Gross S."/>
            <person name="Joshi V."/>
            <person name="Fowler G."/>
            <person name="Nazareth L."/>
            <person name="Reid J."/>
            <person name="Worley K."/>
            <person name="Petrosino J."/>
            <person name="Highlander S."/>
            <person name="Gibbs R."/>
        </authorList>
    </citation>
    <scope>NUCLEOTIDE SEQUENCE [LARGE SCALE GENOMIC DNA]</scope>
    <source>
        <strain evidence="19 20">DSM 11664</strain>
    </source>
</reference>
<comment type="miscellaneous">
    <text evidence="16">Both phosphorylation and phosphorolysis are carried out by the same active site and suggest a common mechanism for both reactions.</text>
</comment>
<evidence type="ECO:0000256" key="13">
    <source>
        <dbReference type="ARBA" id="ARBA00023277"/>
    </source>
</evidence>
<dbReference type="CDD" id="cd01918">
    <property type="entry name" value="HprK_C"/>
    <property type="match status" value="1"/>
</dbReference>
<dbReference type="InterPro" id="IPR003755">
    <property type="entry name" value="HPr(Ser)_kin/Pase"/>
</dbReference>
<evidence type="ECO:0000256" key="8">
    <source>
        <dbReference type="ARBA" id="ARBA00022741"/>
    </source>
</evidence>
<evidence type="ECO:0000256" key="4">
    <source>
        <dbReference type="ARBA" id="ARBA00018922"/>
    </source>
</evidence>
<evidence type="ECO:0000256" key="10">
    <source>
        <dbReference type="ARBA" id="ARBA00022840"/>
    </source>
</evidence>
<comment type="catalytic activity">
    <reaction evidence="1 16">
        <text>[HPr protein]-L-serine + ATP = [HPr protein]-O-phospho-L-serine + ADP + H(+)</text>
        <dbReference type="Rhea" id="RHEA:46600"/>
        <dbReference type="Rhea" id="RHEA-COMP:11602"/>
        <dbReference type="Rhea" id="RHEA-COMP:11603"/>
        <dbReference type="ChEBI" id="CHEBI:15378"/>
        <dbReference type="ChEBI" id="CHEBI:29999"/>
        <dbReference type="ChEBI" id="CHEBI:30616"/>
        <dbReference type="ChEBI" id="CHEBI:83421"/>
        <dbReference type="ChEBI" id="CHEBI:456216"/>
    </reaction>
</comment>
<dbReference type="InterPro" id="IPR028979">
    <property type="entry name" value="Ser_kin/Pase_Hpr-like_N_sf"/>
</dbReference>
<dbReference type="AlphaFoldDB" id="D4YVB7"/>
<feature type="region of interest" description="Important for the catalytic mechanism of dephosphorylation" evidence="16">
    <location>
        <begin position="271"/>
        <end position="276"/>
    </location>
</feature>
<evidence type="ECO:0000313" key="19">
    <source>
        <dbReference type="EMBL" id="EFG54713.1"/>
    </source>
</evidence>
<feature type="domain" description="HPr(Ser) kinase/phosphorylase N-terminal" evidence="17">
    <location>
        <begin position="9"/>
        <end position="134"/>
    </location>
</feature>
<comment type="function">
    <text evidence="16">Catalyzes the ATP- as well as the pyrophosphate-dependent phosphorylation of a specific serine residue in HPr, a phosphocarrier protein of the phosphoenolpyruvate-dependent sugar phosphotransferase system (PTS). HprK/P also catalyzes the pyrophosphate-producing, inorganic phosphate-dependent dephosphorylation (phosphorolysis) of seryl-phosphorylated HPr (P-Ser-HPr). The two antagonistic activities of HprK/P are regulated by several intracellular metabolites, which change their concentration in response to the absence or presence of rapidly metabolisable carbon sources (glucose, fructose, etc.) in the growth medium. Therefore, by controlling the phosphorylation state of HPr, HPrK/P is a sensor enzyme that plays a major role in the regulation of carbon metabolism and sugar transport: it mediates carbon catabolite repression (CCR), and regulates PTS-catalyzed carbohydrate uptake and inducer exclusion.</text>
</comment>
<evidence type="ECO:0000256" key="12">
    <source>
        <dbReference type="ARBA" id="ARBA00023268"/>
    </source>
</evidence>
<evidence type="ECO:0000256" key="5">
    <source>
        <dbReference type="ARBA" id="ARBA00022527"/>
    </source>
</evidence>
<evidence type="ECO:0000256" key="6">
    <source>
        <dbReference type="ARBA" id="ARBA00022679"/>
    </source>
</evidence>
<gene>
    <name evidence="16 19" type="primary">hprK</name>
    <name evidence="19" type="ORF">HMPREF0493_1478</name>
</gene>
<dbReference type="EC" id="2.7.4.-" evidence="16"/>
<sequence>MRQKMVESVKLTKLIRDISILHIYEGESYVADKEIKVSDIYRPGLELTGYFDFYPKQRIQLLGRTEISYAARLDHDIRTHVFKKMCTPNTPCFLISRSLPIPEELKQAADEAKIPILQSADSTTYLSSILTDYLRQRLAARTSIHGVLVEIKGMGVLLTGVSGVGKSETALGLVQRGHRLIADDRVDVYQKDHETVMGEAPKILKHLMEIRGIGIIDVMNLFGAGAVKDRTEIQLVINLVNWDKNANYDRLGFDEDTREICNVAIPQVTIPVKVGRNIEIIIEVAAMNFRAKKMGYDATQVFDDNLANLISNNSRKDTKRENNQK</sequence>
<name>D4YVB7_9LACO</name>
<evidence type="ECO:0000256" key="3">
    <source>
        <dbReference type="ARBA" id="ARBA00006883"/>
    </source>
</evidence>
<dbReference type="PANTHER" id="PTHR30305:SF1">
    <property type="entry name" value="HPR KINASE_PHOSPHORYLASE"/>
    <property type="match status" value="1"/>
</dbReference>
<dbReference type="GO" id="GO:0000287">
    <property type="term" value="F:magnesium ion binding"/>
    <property type="evidence" value="ECO:0007669"/>
    <property type="project" value="UniProtKB-UniRule"/>
</dbReference>
<feature type="active site" evidence="16">
    <location>
        <position position="145"/>
    </location>
</feature>
<dbReference type="InterPro" id="IPR011126">
    <property type="entry name" value="Hpr_kin/Pase_Hpr_N"/>
</dbReference>
<dbReference type="GO" id="GO:0005524">
    <property type="term" value="F:ATP binding"/>
    <property type="evidence" value="ECO:0007669"/>
    <property type="project" value="UniProtKB-UniRule"/>
</dbReference>
<keyword evidence="6 16" id="KW-0808">Transferase</keyword>
<dbReference type="EMBL" id="ADNY01000066">
    <property type="protein sequence ID" value="EFG54713.1"/>
    <property type="molecule type" value="Genomic_DNA"/>
</dbReference>